<proteinExistence type="predicted"/>
<feature type="region of interest" description="Disordered" evidence="1">
    <location>
        <begin position="113"/>
        <end position="138"/>
    </location>
</feature>
<organism evidence="2 3">
    <name type="scientific">Trichodelitschia bisporula</name>
    <dbReference type="NCBI Taxonomy" id="703511"/>
    <lineage>
        <taxon>Eukaryota</taxon>
        <taxon>Fungi</taxon>
        <taxon>Dikarya</taxon>
        <taxon>Ascomycota</taxon>
        <taxon>Pezizomycotina</taxon>
        <taxon>Dothideomycetes</taxon>
        <taxon>Dothideomycetes incertae sedis</taxon>
        <taxon>Phaeotrichales</taxon>
        <taxon>Phaeotrichaceae</taxon>
        <taxon>Trichodelitschia</taxon>
    </lineage>
</organism>
<evidence type="ECO:0000313" key="3">
    <source>
        <dbReference type="Proteomes" id="UP000799640"/>
    </source>
</evidence>
<keyword evidence="3" id="KW-1185">Reference proteome</keyword>
<dbReference type="EMBL" id="ML996695">
    <property type="protein sequence ID" value="KAF2400171.1"/>
    <property type="molecule type" value="Genomic_DNA"/>
</dbReference>
<gene>
    <name evidence="2" type="ORF">EJ06DRAFT_530168</name>
</gene>
<dbReference type="Proteomes" id="UP000799640">
    <property type="component" value="Unassembled WGS sequence"/>
</dbReference>
<evidence type="ECO:0000313" key="2">
    <source>
        <dbReference type="EMBL" id="KAF2400171.1"/>
    </source>
</evidence>
<protein>
    <submittedName>
        <fullName evidence="2">Uncharacterized protein</fullName>
    </submittedName>
</protein>
<accession>A0A6G1HW80</accession>
<dbReference type="AlphaFoldDB" id="A0A6G1HW80"/>
<feature type="region of interest" description="Disordered" evidence="1">
    <location>
        <begin position="1"/>
        <end position="25"/>
    </location>
</feature>
<feature type="compositionally biased region" description="Polar residues" evidence="1">
    <location>
        <begin position="114"/>
        <end position="132"/>
    </location>
</feature>
<evidence type="ECO:0000256" key="1">
    <source>
        <dbReference type="SAM" id="MobiDB-lite"/>
    </source>
</evidence>
<name>A0A6G1HW80_9PEZI</name>
<sequence>MDSNIAEWSPSQGGGSRPSGYQHSRSSNTSFAVDMSEFDLAMNHFDNECVFVPLSVMTLTNLLGTRMNLLCLVLQMISKFRSWFQMLALVVVAWQLRLHMMLNRRLRLGKPPLSFQSPANPPSTLNMESQDIPTPRRATIAGPGGSAVFLGLSGDVWEGPIRMPTPDSPARRGFRSLANGRPMTMMGWDEQGVVAPGGTRMDIQEALNTLQPHPLPIPAARDNPYLGRGWGRSTATPRVRIEAMWAAPLPPVLAMEQFARWEFAYDDTAVQPSRGSRLQLLTRVRVLAKRIFKRS</sequence>
<reference evidence="2" key="1">
    <citation type="journal article" date="2020" name="Stud. Mycol.">
        <title>101 Dothideomycetes genomes: a test case for predicting lifestyles and emergence of pathogens.</title>
        <authorList>
            <person name="Haridas S."/>
            <person name="Albert R."/>
            <person name="Binder M."/>
            <person name="Bloem J."/>
            <person name="Labutti K."/>
            <person name="Salamov A."/>
            <person name="Andreopoulos B."/>
            <person name="Baker S."/>
            <person name="Barry K."/>
            <person name="Bills G."/>
            <person name="Bluhm B."/>
            <person name="Cannon C."/>
            <person name="Castanera R."/>
            <person name="Culley D."/>
            <person name="Daum C."/>
            <person name="Ezra D."/>
            <person name="Gonzalez J."/>
            <person name="Henrissat B."/>
            <person name="Kuo A."/>
            <person name="Liang C."/>
            <person name="Lipzen A."/>
            <person name="Lutzoni F."/>
            <person name="Magnuson J."/>
            <person name="Mondo S."/>
            <person name="Nolan M."/>
            <person name="Ohm R."/>
            <person name="Pangilinan J."/>
            <person name="Park H.-J."/>
            <person name="Ramirez L."/>
            <person name="Alfaro M."/>
            <person name="Sun H."/>
            <person name="Tritt A."/>
            <person name="Yoshinaga Y."/>
            <person name="Zwiers L.-H."/>
            <person name="Turgeon B."/>
            <person name="Goodwin S."/>
            <person name="Spatafora J."/>
            <person name="Crous P."/>
            <person name="Grigoriev I."/>
        </authorList>
    </citation>
    <scope>NUCLEOTIDE SEQUENCE</scope>
    <source>
        <strain evidence="2">CBS 262.69</strain>
    </source>
</reference>